<proteinExistence type="predicted"/>
<dbReference type="Pfam" id="PF08268">
    <property type="entry name" value="FBA_3"/>
    <property type="match status" value="1"/>
</dbReference>
<dbReference type="Proteomes" id="UP000824120">
    <property type="component" value="Chromosome 11"/>
</dbReference>
<dbReference type="PANTHER" id="PTHR31672:SF13">
    <property type="entry name" value="F-BOX PROTEIN CPR30-LIKE"/>
    <property type="match status" value="1"/>
</dbReference>
<organism evidence="2 3">
    <name type="scientific">Solanum commersonii</name>
    <name type="common">Commerson's wild potato</name>
    <name type="synonym">Commerson's nightshade</name>
    <dbReference type="NCBI Taxonomy" id="4109"/>
    <lineage>
        <taxon>Eukaryota</taxon>
        <taxon>Viridiplantae</taxon>
        <taxon>Streptophyta</taxon>
        <taxon>Embryophyta</taxon>
        <taxon>Tracheophyta</taxon>
        <taxon>Spermatophyta</taxon>
        <taxon>Magnoliopsida</taxon>
        <taxon>eudicotyledons</taxon>
        <taxon>Gunneridae</taxon>
        <taxon>Pentapetalae</taxon>
        <taxon>asterids</taxon>
        <taxon>lamiids</taxon>
        <taxon>Solanales</taxon>
        <taxon>Solanaceae</taxon>
        <taxon>Solanoideae</taxon>
        <taxon>Solaneae</taxon>
        <taxon>Solanum</taxon>
    </lineage>
</organism>
<dbReference type="AlphaFoldDB" id="A0A9J5WGN3"/>
<dbReference type="CDD" id="cd22157">
    <property type="entry name" value="F-box_AtFBW1-like"/>
    <property type="match status" value="1"/>
</dbReference>
<dbReference type="NCBIfam" id="TIGR01640">
    <property type="entry name" value="F_box_assoc_1"/>
    <property type="match status" value="1"/>
</dbReference>
<dbReference type="Gene3D" id="1.20.1280.50">
    <property type="match status" value="1"/>
</dbReference>
<sequence length="380" mass="43590">MRKKKSLSPMDIVGPEAMEIHFQEEIMKDILSKLPVRSLLRFRCVSKFWKTLISDHYFNLKHLNYAKNDQDSQKFLICQTDPILSFYSCPFQQTEDVHKLDCSLNYTPLGCKIYSCCDGLVFLIASDGLNAQYLLWNPSTRESILLPRPEFLMRGCMCGLAYDAASDGYKILKIDGNVVNRQVSNEILVLKSGSWKRIGKPSIRPIIPMLSGVASGRDCLAFVHGAFHWLGLSQYYTIFSFDISNEVYGEIPLLERMCNLFKIKYLKYEISVLGGLLCFHSTTNYQGEGTFKLWVMTDYGVKESWTNLYTIRDIDLLSARPKYKFADGELLLSFRYLNRRSLGPIFRTSKGSYFGLWPQCGYSQEGFAYIESLISPKLLT</sequence>
<comment type="caution">
    <text evidence="2">The sequence shown here is derived from an EMBL/GenBank/DDBJ whole genome shotgun (WGS) entry which is preliminary data.</text>
</comment>
<dbReference type="InterPro" id="IPR050796">
    <property type="entry name" value="SCF_F-box_component"/>
</dbReference>
<gene>
    <name evidence="2" type="ORF">H5410_054530</name>
</gene>
<evidence type="ECO:0000313" key="2">
    <source>
        <dbReference type="EMBL" id="KAG5574396.1"/>
    </source>
</evidence>
<dbReference type="SUPFAM" id="SSF81383">
    <property type="entry name" value="F-box domain"/>
    <property type="match status" value="1"/>
</dbReference>
<dbReference type="Pfam" id="PF00646">
    <property type="entry name" value="F-box"/>
    <property type="match status" value="1"/>
</dbReference>
<protein>
    <recommendedName>
        <fullName evidence="1">F-box domain-containing protein</fullName>
    </recommendedName>
</protein>
<dbReference type="OrthoDB" id="1299800at2759"/>
<dbReference type="InterPro" id="IPR013187">
    <property type="entry name" value="F-box-assoc_dom_typ3"/>
</dbReference>
<dbReference type="PANTHER" id="PTHR31672">
    <property type="entry name" value="BNACNNG10540D PROTEIN"/>
    <property type="match status" value="1"/>
</dbReference>
<dbReference type="SMART" id="SM00256">
    <property type="entry name" value="FBOX"/>
    <property type="match status" value="1"/>
</dbReference>
<accession>A0A9J5WGN3</accession>
<evidence type="ECO:0000259" key="1">
    <source>
        <dbReference type="SMART" id="SM00256"/>
    </source>
</evidence>
<feature type="domain" description="F-box" evidence="1">
    <location>
        <begin position="22"/>
        <end position="62"/>
    </location>
</feature>
<name>A0A9J5WGN3_SOLCO</name>
<dbReference type="InterPro" id="IPR001810">
    <property type="entry name" value="F-box_dom"/>
</dbReference>
<keyword evidence="3" id="KW-1185">Reference proteome</keyword>
<evidence type="ECO:0000313" key="3">
    <source>
        <dbReference type="Proteomes" id="UP000824120"/>
    </source>
</evidence>
<reference evidence="2 3" key="1">
    <citation type="submission" date="2020-09" db="EMBL/GenBank/DDBJ databases">
        <title>De no assembly of potato wild relative species, Solanum commersonii.</title>
        <authorList>
            <person name="Cho K."/>
        </authorList>
    </citation>
    <scope>NUCLEOTIDE SEQUENCE [LARGE SCALE GENOMIC DNA]</scope>
    <source>
        <strain evidence="2">LZ3.2</strain>
        <tissue evidence="2">Leaf</tissue>
    </source>
</reference>
<dbReference type="InterPro" id="IPR017451">
    <property type="entry name" value="F-box-assoc_interact_dom"/>
</dbReference>
<dbReference type="InterPro" id="IPR036047">
    <property type="entry name" value="F-box-like_dom_sf"/>
</dbReference>
<dbReference type="EMBL" id="JACXVP010000011">
    <property type="protein sequence ID" value="KAG5574396.1"/>
    <property type="molecule type" value="Genomic_DNA"/>
</dbReference>